<accession>A0A830HRE9</accession>
<evidence type="ECO:0000313" key="6">
    <source>
        <dbReference type="Proteomes" id="UP000660262"/>
    </source>
</evidence>
<dbReference type="PANTHER" id="PTHR10543">
    <property type="entry name" value="BETA-CAROTENE DIOXYGENASE"/>
    <property type="match status" value="1"/>
</dbReference>
<keyword evidence="2 4" id="KW-0479">Metal-binding</keyword>
<evidence type="ECO:0000256" key="2">
    <source>
        <dbReference type="ARBA" id="ARBA00022723"/>
    </source>
</evidence>
<gene>
    <name evidence="5" type="ORF">PPROV_000827300</name>
</gene>
<reference evidence="5" key="1">
    <citation type="submission" date="2020-10" db="EMBL/GenBank/DDBJ databases">
        <title>Unveiling of a novel bifunctional photoreceptor, Dualchrome1, isolated from a cosmopolitan green alga.</title>
        <authorList>
            <person name="Suzuki S."/>
            <person name="Kawachi M."/>
        </authorList>
    </citation>
    <scope>NUCLEOTIDE SEQUENCE</scope>
    <source>
        <strain evidence="5">NIES 2893</strain>
    </source>
</reference>
<evidence type="ECO:0000256" key="4">
    <source>
        <dbReference type="PIRSR" id="PIRSR604294-1"/>
    </source>
</evidence>
<evidence type="ECO:0008006" key="7">
    <source>
        <dbReference type="Google" id="ProtNLM"/>
    </source>
</evidence>
<dbReference type="EMBL" id="BNJQ01000025">
    <property type="protein sequence ID" value="GHP09538.1"/>
    <property type="molecule type" value="Genomic_DNA"/>
</dbReference>
<dbReference type="PANTHER" id="PTHR10543:SF138">
    <property type="entry name" value="CAROTENOID OXYGENASE"/>
    <property type="match status" value="1"/>
</dbReference>
<feature type="binding site" evidence="4">
    <location>
        <position position="561"/>
    </location>
    <ligand>
        <name>Fe cation</name>
        <dbReference type="ChEBI" id="CHEBI:24875"/>
        <note>catalytic</note>
    </ligand>
</feature>
<comment type="caution">
    <text evidence="5">The sequence shown here is derived from an EMBL/GenBank/DDBJ whole genome shotgun (WGS) entry which is preliminary data.</text>
</comment>
<sequence>MASRSCRGISRARPRSRTNTRAFDWCRTSYGAGYADVNESACPLEVTVNAPNLPEDLVGTYFRNGPGLFTRGGNTTNHPFDGDGFITRITLPGDGTLSFRGDFVKTDAYVEEKRANRRLYRNSFGTQRDGGPLANAFDVTQKNIANTNVLVWPTQTQQDDETPKLLALWEAAQPHRLNPTTLETEGVDYINGLLRPGAPFGTGIPDLDRTLSEAGVGVGGKVLAAHPHVDPRDGRLVCCGTLVVPKNGSLATEVTFYELDKNLKPIETSTESLDSFILLHDFAFTDEYYIVAQSPLELKSFPFVLGFKGPGEPECINFKSTGLTTLHLIPRPQAARRRSLQRTSVQVPSCFIFHFVNAHQKDDKVIIDVVQTKSFSAWHPDRSLEASFGGFHRGLASGTREFLDSYFDVGDTGRLVRYDVDVASNSANVISPLSDRTVEFPRLNDNQWSRSHRYAYVGASRHPTRAQPLQCWTKVDYSTVTTEGRVGEQVLYDAGEKGFVGEPTFVPRANTSGREDDGYLIGMVFNGETLETDFVVVDARGGREAIVVNIPDIRLPLPALHGTYTRRVFL</sequence>
<evidence type="ECO:0000256" key="3">
    <source>
        <dbReference type="ARBA" id="ARBA00023004"/>
    </source>
</evidence>
<dbReference type="Proteomes" id="UP000660262">
    <property type="component" value="Unassembled WGS sequence"/>
</dbReference>
<keyword evidence="6" id="KW-1185">Reference proteome</keyword>
<dbReference type="GO" id="GO:0010436">
    <property type="term" value="F:carotenoid dioxygenase activity"/>
    <property type="evidence" value="ECO:0007669"/>
    <property type="project" value="TreeGrafter"/>
</dbReference>
<dbReference type="Pfam" id="PF03055">
    <property type="entry name" value="RPE65"/>
    <property type="match status" value="1"/>
</dbReference>
<dbReference type="GO" id="GO:0046872">
    <property type="term" value="F:metal ion binding"/>
    <property type="evidence" value="ECO:0007669"/>
    <property type="project" value="UniProtKB-KW"/>
</dbReference>
<name>A0A830HRE9_9CHLO</name>
<dbReference type="GO" id="GO:0016121">
    <property type="term" value="P:carotene catabolic process"/>
    <property type="evidence" value="ECO:0007669"/>
    <property type="project" value="TreeGrafter"/>
</dbReference>
<organism evidence="5 6">
    <name type="scientific">Pycnococcus provasolii</name>
    <dbReference type="NCBI Taxonomy" id="41880"/>
    <lineage>
        <taxon>Eukaryota</taxon>
        <taxon>Viridiplantae</taxon>
        <taxon>Chlorophyta</taxon>
        <taxon>Pseudoscourfieldiophyceae</taxon>
        <taxon>Pseudoscourfieldiales</taxon>
        <taxon>Pycnococcaceae</taxon>
        <taxon>Pycnococcus</taxon>
    </lineage>
</organism>
<proteinExistence type="inferred from homology"/>
<evidence type="ECO:0000256" key="1">
    <source>
        <dbReference type="ARBA" id="ARBA00006787"/>
    </source>
</evidence>
<protein>
    <recommendedName>
        <fullName evidence="7">Carotenoid oxygenase</fullName>
    </recommendedName>
</protein>
<feature type="binding site" evidence="4">
    <location>
        <position position="226"/>
    </location>
    <ligand>
        <name>Fe cation</name>
        <dbReference type="ChEBI" id="CHEBI:24875"/>
        <note>catalytic</note>
    </ligand>
</feature>
<dbReference type="OrthoDB" id="1069523at2759"/>
<feature type="binding site" evidence="4">
    <location>
        <position position="354"/>
    </location>
    <ligand>
        <name>Fe cation</name>
        <dbReference type="ChEBI" id="CHEBI:24875"/>
        <note>catalytic</note>
    </ligand>
</feature>
<evidence type="ECO:0000313" key="5">
    <source>
        <dbReference type="EMBL" id="GHP09538.1"/>
    </source>
</evidence>
<dbReference type="InterPro" id="IPR004294">
    <property type="entry name" value="Carotenoid_Oase"/>
</dbReference>
<keyword evidence="3 4" id="KW-0408">Iron</keyword>
<comment type="cofactor">
    <cofactor evidence="4">
        <name>Fe(2+)</name>
        <dbReference type="ChEBI" id="CHEBI:29033"/>
    </cofactor>
    <text evidence="4">Binds 1 Fe(2+) ion per subunit.</text>
</comment>
<dbReference type="AlphaFoldDB" id="A0A830HRE9"/>
<feature type="binding site" evidence="4">
    <location>
        <position position="280"/>
    </location>
    <ligand>
        <name>Fe cation</name>
        <dbReference type="ChEBI" id="CHEBI:24875"/>
        <note>catalytic</note>
    </ligand>
</feature>
<comment type="similarity">
    <text evidence="1">Belongs to the carotenoid oxygenase family.</text>
</comment>